<evidence type="ECO:0000256" key="10">
    <source>
        <dbReference type="ARBA" id="ARBA00023157"/>
    </source>
</evidence>
<keyword evidence="3" id="KW-0813">Transport</keyword>
<dbReference type="PANTHER" id="PTHR12127">
    <property type="entry name" value="MUCOLIPIN"/>
    <property type="match status" value="1"/>
</dbReference>
<dbReference type="PANTHER" id="PTHR12127:SF4">
    <property type="entry name" value="MUCOLIPIN-2"/>
    <property type="match status" value="1"/>
</dbReference>
<evidence type="ECO:0000256" key="9">
    <source>
        <dbReference type="ARBA" id="ARBA00023136"/>
    </source>
</evidence>
<evidence type="ECO:0000256" key="8">
    <source>
        <dbReference type="ARBA" id="ARBA00023065"/>
    </source>
</evidence>
<feature type="transmembrane region" description="Helical" evidence="13">
    <location>
        <begin position="390"/>
        <end position="411"/>
    </location>
</feature>
<feature type="transmembrane region" description="Helical" evidence="13">
    <location>
        <begin position="322"/>
        <end position="344"/>
    </location>
</feature>
<accession>A0A836D7S5</accession>
<dbReference type="InterPro" id="IPR013122">
    <property type="entry name" value="PKD1_2_channel"/>
</dbReference>
<evidence type="ECO:0000259" key="14">
    <source>
        <dbReference type="Pfam" id="PF08016"/>
    </source>
</evidence>
<keyword evidence="8" id="KW-0406">Ion transport</keyword>
<evidence type="ECO:0008006" key="18">
    <source>
        <dbReference type="Google" id="ProtNLM"/>
    </source>
</evidence>
<dbReference type="EMBL" id="JAEMGP010000001">
    <property type="protein sequence ID" value="KAG5214924.1"/>
    <property type="molecule type" value="Genomic_DNA"/>
</dbReference>
<evidence type="ECO:0000256" key="2">
    <source>
        <dbReference type="ARBA" id="ARBA00004651"/>
    </source>
</evidence>
<evidence type="ECO:0000256" key="13">
    <source>
        <dbReference type="SAM" id="Phobius"/>
    </source>
</evidence>
<dbReference type="Proteomes" id="UP000664991">
    <property type="component" value="Unassembled WGS sequence"/>
</dbReference>
<feature type="transmembrane region" description="Helical" evidence="13">
    <location>
        <begin position="280"/>
        <end position="302"/>
    </location>
</feature>
<feature type="domain" description="Mucolipin extracytosolic" evidence="15">
    <location>
        <begin position="150"/>
        <end position="180"/>
    </location>
</feature>
<dbReference type="FunFam" id="1.10.287.70:FF:000033">
    <property type="entry name" value="Mucolipin 1"/>
    <property type="match status" value="1"/>
</dbReference>
<evidence type="ECO:0000313" key="17">
    <source>
        <dbReference type="Proteomes" id="UP000664991"/>
    </source>
</evidence>
<name>A0A836D7S5_SHEEP</name>
<keyword evidence="6" id="KW-0967">Endosome</keyword>
<keyword evidence="7 13" id="KW-1133">Transmembrane helix</keyword>
<keyword evidence="5 13" id="KW-0812">Transmembrane</keyword>
<sequence length="421" mass="48628">MARDVEALDLPAWSRASGLSQGPQCRDAMAHLDSEVKEERLREDLRFYFMNPCEKFRARQQIPWKMGLQILKIVMVTTQFHRLRNLSLGTLGYGESEDNRIALKVCKQHYKKGTMFPSNETLNIDSDIEIGNAMDKNVRGRRALNSLSLNFTLQIIFDNKAHSGKIKIYFNIDAKIEECKDLKISGSIQKNTQYVLVFDAFVIVICLASLILCTRSIVLALRLRKRFLKFFLEKYKRHVCNADQREFINQWYILVIISDLLTISGSVLKMEIKAKNLTNYNLCSILLGTSTLFVWVGVIRYLGYFQAYNVLILTMQASLPKVLRFCACAGMIYLGYTFCGWIVLGPYHNKFENLNTVAECLFSLVNGDDMYATFAHIQQKSHLVWLFSRLYLYSFISLFIYMILSLFIAIITDSYDTIKVY</sequence>
<evidence type="ECO:0000256" key="11">
    <source>
        <dbReference type="ARBA" id="ARBA00023303"/>
    </source>
</evidence>
<evidence type="ECO:0000256" key="3">
    <source>
        <dbReference type="ARBA" id="ARBA00022448"/>
    </source>
</evidence>
<comment type="catalytic activity">
    <reaction evidence="12">
        <text>Ca(2+)(in) = Ca(2+)(out)</text>
        <dbReference type="Rhea" id="RHEA:29671"/>
        <dbReference type="ChEBI" id="CHEBI:29108"/>
    </reaction>
</comment>
<feature type="domain" description="Polycystin cation channel PKD1/PKD2" evidence="14">
    <location>
        <begin position="281"/>
        <end position="418"/>
    </location>
</feature>
<keyword evidence="10" id="KW-1015">Disulfide bond</keyword>
<dbReference type="GO" id="GO:0010008">
    <property type="term" value="C:endosome membrane"/>
    <property type="evidence" value="ECO:0007669"/>
    <property type="project" value="UniProtKB-SubCell"/>
</dbReference>
<feature type="domain" description="Mucolipin extracytosolic" evidence="15">
    <location>
        <begin position="73"/>
        <end position="130"/>
    </location>
</feature>
<proteinExistence type="predicted"/>
<dbReference type="AlphaFoldDB" id="A0A836D7S5"/>
<keyword evidence="11" id="KW-0407">Ion channel</keyword>
<dbReference type="InterPro" id="IPR049134">
    <property type="entry name" value="MCLN_ECD"/>
</dbReference>
<evidence type="ECO:0000256" key="5">
    <source>
        <dbReference type="ARBA" id="ARBA00022692"/>
    </source>
</evidence>
<dbReference type="GO" id="GO:0005886">
    <property type="term" value="C:plasma membrane"/>
    <property type="evidence" value="ECO:0007669"/>
    <property type="project" value="UniProtKB-SubCell"/>
</dbReference>
<dbReference type="InterPro" id="IPR039031">
    <property type="entry name" value="Mucolipin"/>
</dbReference>
<evidence type="ECO:0000256" key="7">
    <source>
        <dbReference type="ARBA" id="ARBA00022989"/>
    </source>
</evidence>
<evidence type="ECO:0000256" key="1">
    <source>
        <dbReference type="ARBA" id="ARBA00004337"/>
    </source>
</evidence>
<evidence type="ECO:0000256" key="4">
    <source>
        <dbReference type="ARBA" id="ARBA00022475"/>
    </source>
</evidence>
<evidence type="ECO:0000256" key="6">
    <source>
        <dbReference type="ARBA" id="ARBA00022753"/>
    </source>
</evidence>
<evidence type="ECO:0000256" key="12">
    <source>
        <dbReference type="ARBA" id="ARBA00036634"/>
    </source>
</evidence>
<dbReference type="Pfam" id="PF21381">
    <property type="entry name" value="MCLN_ECD"/>
    <property type="match status" value="2"/>
</dbReference>
<gene>
    <name evidence="16" type="ORF">JEQ12_000500</name>
</gene>
<comment type="subcellular location">
    <subcellularLocation>
        <location evidence="2">Cell membrane</location>
        <topology evidence="2">Multi-pass membrane protein</topology>
    </subcellularLocation>
    <subcellularLocation>
        <location evidence="1">Endosome membrane</location>
        <topology evidence="1">Multi-pass membrane protein</topology>
    </subcellularLocation>
</comment>
<dbReference type="Pfam" id="PF08016">
    <property type="entry name" value="PKD_channel"/>
    <property type="match status" value="1"/>
</dbReference>
<dbReference type="GO" id="GO:0072345">
    <property type="term" value="F:NAADP-sensitive calcium-release channel activity"/>
    <property type="evidence" value="ECO:0007669"/>
    <property type="project" value="TreeGrafter"/>
</dbReference>
<keyword evidence="9 13" id="KW-0472">Membrane</keyword>
<reference evidence="16 17" key="1">
    <citation type="submission" date="2020-12" db="EMBL/GenBank/DDBJ databases">
        <title>De novo assembly of Tibetan sheep genome.</title>
        <authorList>
            <person name="Li X."/>
        </authorList>
    </citation>
    <scope>NUCLEOTIDE SEQUENCE [LARGE SCALE GENOMIC DNA]</scope>
    <source>
        <tissue evidence="16">Heart</tissue>
    </source>
</reference>
<feature type="transmembrane region" description="Helical" evidence="13">
    <location>
        <begin position="194"/>
        <end position="221"/>
    </location>
</feature>
<evidence type="ECO:0000259" key="15">
    <source>
        <dbReference type="Pfam" id="PF21381"/>
    </source>
</evidence>
<protein>
    <recommendedName>
        <fullName evidence="18">Mucolipin-2</fullName>
    </recommendedName>
</protein>
<evidence type="ECO:0000313" key="16">
    <source>
        <dbReference type="EMBL" id="KAG5214924.1"/>
    </source>
</evidence>
<comment type="caution">
    <text evidence="16">The sequence shown here is derived from an EMBL/GenBank/DDBJ whole genome shotgun (WGS) entry which is preliminary data.</text>
</comment>
<organism evidence="16 17">
    <name type="scientific">Ovis aries</name>
    <name type="common">Sheep</name>
    <dbReference type="NCBI Taxonomy" id="9940"/>
    <lineage>
        <taxon>Eukaryota</taxon>
        <taxon>Metazoa</taxon>
        <taxon>Chordata</taxon>
        <taxon>Craniata</taxon>
        <taxon>Vertebrata</taxon>
        <taxon>Euteleostomi</taxon>
        <taxon>Mammalia</taxon>
        <taxon>Eutheria</taxon>
        <taxon>Laurasiatheria</taxon>
        <taxon>Artiodactyla</taxon>
        <taxon>Ruminantia</taxon>
        <taxon>Pecora</taxon>
        <taxon>Bovidae</taxon>
        <taxon>Caprinae</taxon>
        <taxon>Ovis</taxon>
    </lineage>
</organism>
<dbReference type="Gene3D" id="1.10.287.70">
    <property type="match status" value="1"/>
</dbReference>
<keyword evidence="4" id="KW-1003">Cell membrane</keyword>